<sequence length="330" mass="35220">MSTVRLSDVIQPVEFSAYVAQNTAVKSALVQSGIMARNNAIEAQLKAGADSFTIPAWLDLSDDEASIVSDDPDQLSTPGKVGTTKQRVRKAYLAKSWAAMNMASELSGSNAMAHIQNRVTAYWERQLQARLVASLQGIIADNEASDSSDMLNDISEEADEAAKLTAEALIDTVGTLGDSMSSVVALCCHSDVFRYLLKLDAIEYLPPSEGSLSLPTWRGLAVVYDDAMPEEAGVYTTALFGQGAVAYGVTAPRIADGTEVESLPASGNGGGQQVLHSRQNLAVAPAGFSFDDTATTGDSPSIAELRDAQSWKRTAEDRRNVPMAFLRHKI</sequence>
<dbReference type="EMBL" id="CP119391">
    <property type="protein sequence ID" value="WNK19363.1"/>
    <property type="molecule type" value="Genomic_DNA"/>
</dbReference>
<evidence type="ECO:0008006" key="3">
    <source>
        <dbReference type="Google" id="ProtNLM"/>
    </source>
</evidence>
<organism evidence="1 2">
    <name type="scientific">Halomonas piscis</name>
    <dbReference type="NCBI Taxonomy" id="3031727"/>
    <lineage>
        <taxon>Bacteria</taxon>
        <taxon>Pseudomonadati</taxon>
        <taxon>Pseudomonadota</taxon>
        <taxon>Gammaproteobacteria</taxon>
        <taxon>Oceanospirillales</taxon>
        <taxon>Halomonadaceae</taxon>
        <taxon>Halomonas</taxon>
    </lineage>
</organism>
<accession>A0ABY9YZA0</accession>
<keyword evidence="2" id="KW-1185">Reference proteome</keyword>
<name>A0ABY9YZA0_9GAMM</name>
<evidence type="ECO:0000313" key="2">
    <source>
        <dbReference type="Proteomes" id="UP001301869"/>
    </source>
</evidence>
<proteinExistence type="predicted"/>
<dbReference type="RefSeq" id="WP_311882580.1">
    <property type="nucleotide sequence ID" value="NZ_CP119391.1"/>
</dbReference>
<dbReference type="Proteomes" id="UP001301869">
    <property type="component" value="Chromosome"/>
</dbReference>
<gene>
    <name evidence="1" type="ORF">P1P91_10915</name>
</gene>
<reference evidence="1 2" key="1">
    <citation type="submission" date="2023-03" db="EMBL/GenBank/DDBJ databases">
        <title>Halomonas sp. nov., isolated from Korean tranditional fermented seafood 'Jeotgal'.</title>
        <authorList>
            <person name="Kim B."/>
            <person name="Shin N.-R."/>
        </authorList>
    </citation>
    <scope>NUCLEOTIDE SEQUENCE [LARGE SCALE GENOMIC DNA]</scope>
    <source>
        <strain evidence="1 2">SG2L-4</strain>
    </source>
</reference>
<protein>
    <recommendedName>
        <fullName evidence="3">Phage coat protein</fullName>
    </recommendedName>
</protein>
<evidence type="ECO:0000313" key="1">
    <source>
        <dbReference type="EMBL" id="WNK19363.1"/>
    </source>
</evidence>